<evidence type="ECO:0000313" key="2">
    <source>
        <dbReference type="EMBL" id="CAG8451276.1"/>
    </source>
</evidence>
<dbReference type="AlphaFoldDB" id="A0A9N8VCY1"/>
<dbReference type="OrthoDB" id="2396538at2759"/>
<keyword evidence="3" id="KW-1185">Reference proteome</keyword>
<keyword evidence="1" id="KW-0732">Signal</keyword>
<feature type="chain" id="PRO_5040406842" evidence="1">
    <location>
        <begin position="27"/>
        <end position="148"/>
    </location>
</feature>
<dbReference type="Proteomes" id="UP000789831">
    <property type="component" value="Unassembled WGS sequence"/>
</dbReference>
<comment type="caution">
    <text evidence="2">The sequence shown here is derived from an EMBL/GenBank/DDBJ whole genome shotgun (WGS) entry which is preliminary data.</text>
</comment>
<protein>
    <submittedName>
        <fullName evidence="2">2455_t:CDS:1</fullName>
    </submittedName>
</protein>
<feature type="signal peptide" evidence="1">
    <location>
        <begin position="1"/>
        <end position="26"/>
    </location>
</feature>
<gene>
    <name evidence="2" type="ORF">AGERDE_LOCUS1747</name>
</gene>
<accession>A0A9N8VCY1</accession>
<evidence type="ECO:0000256" key="1">
    <source>
        <dbReference type="SAM" id="SignalP"/>
    </source>
</evidence>
<name>A0A9N8VCY1_9GLOM</name>
<proteinExistence type="predicted"/>
<dbReference type="EMBL" id="CAJVPL010000128">
    <property type="protein sequence ID" value="CAG8451276.1"/>
    <property type="molecule type" value="Genomic_DNA"/>
</dbReference>
<reference evidence="2" key="1">
    <citation type="submission" date="2021-06" db="EMBL/GenBank/DDBJ databases">
        <authorList>
            <person name="Kallberg Y."/>
            <person name="Tangrot J."/>
            <person name="Rosling A."/>
        </authorList>
    </citation>
    <scope>NUCLEOTIDE SEQUENCE</scope>
    <source>
        <strain evidence="2">MT106</strain>
    </source>
</reference>
<sequence>MMLKSTTLTSLVTLSLLVIFLTFSHATPVPCSPVGVAKFDILGGQIKFTQVDATNVQIEGQLTRGITDTNAELYHALIGNSIDLTFAQLCVVITPPGTNPFKSVIPGNVTSLIDQTLTITKRDIIDVTLDSALIESEQLGKAKRRIIA</sequence>
<evidence type="ECO:0000313" key="3">
    <source>
        <dbReference type="Proteomes" id="UP000789831"/>
    </source>
</evidence>
<organism evidence="2 3">
    <name type="scientific">Ambispora gerdemannii</name>
    <dbReference type="NCBI Taxonomy" id="144530"/>
    <lineage>
        <taxon>Eukaryota</taxon>
        <taxon>Fungi</taxon>
        <taxon>Fungi incertae sedis</taxon>
        <taxon>Mucoromycota</taxon>
        <taxon>Glomeromycotina</taxon>
        <taxon>Glomeromycetes</taxon>
        <taxon>Archaeosporales</taxon>
        <taxon>Ambisporaceae</taxon>
        <taxon>Ambispora</taxon>
    </lineage>
</organism>